<comment type="caution">
    <text evidence="6">The sequence shown here is derived from an EMBL/GenBank/DDBJ whole genome shotgun (WGS) entry which is preliminary data.</text>
</comment>
<protein>
    <submittedName>
        <fullName evidence="6">Thiol-disulfide isomerase/thioredoxin</fullName>
    </submittedName>
</protein>
<dbReference type="SUPFAM" id="SSF52833">
    <property type="entry name" value="Thioredoxin-like"/>
    <property type="match status" value="1"/>
</dbReference>
<keyword evidence="2" id="KW-1015">Disulfide bond</keyword>
<organism evidence="6 7">
    <name type="scientific">Bacillus chungangensis</name>
    <dbReference type="NCBI Taxonomy" id="587633"/>
    <lineage>
        <taxon>Bacteria</taxon>
        <taxon>Bacillati</taxon>
        <taxon>Bacillota</taxon>
        <taxon>Bacilli</taxon>
        <taxon>Bacillales</taxon>
        <taxon>Bacillaceae</taxon>
        <taxon>Bacillus</taxon>
    </lineage>
</organism>
<dbReference type="InterPro" id="IPR013766">
    <property type="entry name" value="Thioredoxin_domain"/>
</dbReference>
<gene>
    <name evidence="6" type="ORF">J2S08_003171</name>
</gene>
<dbReference type="EMBL" id="JAUSTT010000020">
    <property type="protein sequence ID" value="MDQ0177292.1"/>
    <property type="molecule type" value="Genomic_DNA"/>
</dbReference>
<dbReference type="RefSeq" id="WP_307231160.1">
    <property type="nucleotide sequence ID" value="NZ_JAUSTT010000020.1"/>
</dbReference>
<feature type="domain" description="Thioredoxin" evidence="5">
    <location>
        <begin position="61"/>
        <end position="152"/>
    </location>
</feature>
<evidence type="ECO:0000256" key="4">
    <source>
        <dbReference type="SAM" id="Phobius"/>
    </source>
</evidence>
<comment type="similarity">
    <text evidence="1">Belongs to the thioredoxin family.</text>
</comment>
<feature type="transmembrane region" description="Helical" evidence="4">
    <location>
        <begin position="7"/>
        <end position="27"/>
    </location>
</feature>
<proteinExistence type="inferred from homology"/>
<dbReference type="Pfam" id="PF00085">
    <property type="entry name" value="Thioredoxin"/>
    <property type="match status" value="1"/>
</dbReference>
<evidence type="ECO:0000313" key="7">
    <source>
        <dbReference type="Proteomes" id="UP001223586"/>
    </source>
</evidence>
<name>A0ABT9WVF6_9BACI</name>
<evidence type="ECO:0000259" key="5">
    <source>
        <dbReference type="Pfam" id="PF00085"/>
    </source>
</evidence>
<dbReference type="Gene3D" id="3.40.30.10">
    <property type="entry name" value="Glutaredoxin"/>
    <property type="match status" value="1"/>
</dbReference>
<dbReference type="GO" id="GO:0016853">
    <property type="term" value="F:isomerase activity"/>
    <property type="evidence" value="ECO:0007669"/>
    <property type="project" value="UniProtKB-KW"/>
</dbReference>
<evidence type="ECO:0000256" key="2">
    <source>
        <dbReference type="ARBA" id="ARBA00023157"/>
    </source>
</evidence>
<evidence type="ECO:0000256" key="1">
    <source>
        <dbReference type="ARBA" id="ARBA00008987"/>
    </source>
</evidence>
<accession>A0ABT9WVF6</accession>
<dbReference type="PANTHER" id="PTHR45663:SF11">
    <property type="entry name" value="GEO12009P1"/>
    <property type="match status" value="1"/>
</dbReference>
<keyword evidence="4" id="KW-1133">Transmembrane helix</keyword>
<evidence type="ECO:0000256" key="3">
    <source>
        <dbReference type="ARBA" id="ARBA00023284"/>
    </source>
</evidence>
<keyword evidence="6" id="KW-0413">Isomerase</keyword>
<dbReference type="CDD" id="cd02947">
    <property type="entry name" value="TRX_family"/>
    <property type="match status" value="1"/>
</dbReference>
<keyword evidence="7" id="KW-1185">Reference proteome</keyword>
<evidence type="ECO:0000313" key="6">
    <source>
        <dbReference type="EMBL" id="MDQ0177292.1"/>
    </source>
</evidence>
<reference evidence="6 7" key="1">
    <citation type="submission" date="2023-07" db="EMBL/GenBank/DDBJ databases">
        <title>Genomic Encyclopedia of Type Strains, Phase IV (KMG-IV): sequencing the most valuable type-strain genomes for metagenomic binning, comparative biology and taxonomic classification.</title>
        <authorList>
            <person name="Goeker M."/>
        </authorList>
    </citation>
    <scope>NUCLEOTIDE SEQUENCE [LARGE SCALE GENOMIC DNA]</scope>
    <source>
        <strain evidence="6 7">DSM 23837</strain>
    </source>
</reference>
<dbReference type="InterPro" id="IPR036249">
    <property type="entry name" value="Thioredoxin-like_sf"/>
</dbReference>
<sequence length="158" mass="18218">MTSQIKKLTLLFIGLFILLGVLFLFLWPNSNDTKGKKLYHKDKLHAATLLQLDDPLYDNIITPSSLKTELEKKENITVYFYSPLCHHCKETTSIIVPLGKDKGIKLYLLNLLEFKEAAKEFNVKGTPTIIYYQDGKEVRRLVGTQDKAAYTEFFHFKS</sequence>
<dbReference type="PANTHER" id="PTHR45663">
    <property type="entry name" value="GEO12009P1"/>
    <property type="match status" value="1"/>
</dbReference>
<dbReference type="Proteomes" id="UP001223586">
    <property type="component" value="Unassembled WGS sequence"/>
</dbReference>
<keyword evidence="4" id="KW-0472">Membrane</keyword>
<keyword evidence="4" id="KW-0812">Transmembrane</keyword>
<keyword evidence="3" id="KW-0676">Redox-active center</keyword>